<dbReference type="Proteomes" id="UP001238155">
    <property type="component" value="Chromosome"/>
</dbReference>
<evidence type="ECO:0000313" key="2">
    <source>
        <dbReference type="EMBL" id="WHQ79636.1"/>
    </source>
</evidence>
<name>A0AAJ6FXB8_9LACO</name>
<protein>
    <submittedName>
        <fullName evidence="2">tRNA (Adenosine(37)-N6)-threonylcarbamoyltransferase complex dimerization subunit type 1 TsaB</fullName>
        <ecNumber evidence="2">2.3.1.234</ecNumber>
    </submittedName>
</protein>
<keyword evidence="2" id="KW-0808">Transferase</keyword>
<dbReference type="GO" id="GO:0005829">
    <property type="term" value="C:cytosol"/>
    <property type="evidence" value="ECO:0007669"/>
    <property type="project" value="TreeGrafter"/>
</dbReference>
<feature type="domain" description="Gcp-like" evidence="1">
    <location>
        <begin position="28"/>
        <end position="153"/>
    </location>
</feature>
<dbReference type="InterPro" id="IPR000905">
    <property type="entry name" value="Gcp-like_dom"/>
</dbReference>
<evidence type="ECO:0000313" key="3">
    <source>
        <dbReference type="Proteomes" id="UP001238155"/>
    </source>
</evidence>
<reference evidence="2" key="1">
    <citation type="submission" date="2023-04" db="EMBL/GenBank/DDBJ databases">
        <title>Four porcine-derived lactic acid bacteria strains analyses and their evaluation as potential probiotics based on genomics.</title>
        <authorList>
            <person name="Niu D."/>
        </authorList>
    </citation>
    <scope>NUCLEOTIDE SEQUENCE</scope>
    <source>
        <strain evidence="2">ZSB1</strain>
    </source>
</reference>
<dbReference type="SUPFAM" id="SSF53067">
    <property type="entry name" value="Actin-like ATPase domain"/>
    <property type="match status" value="2"/>
</dbReference>
<gene>
    <name evidence="2" type="primary">tsaB</name>
    <name evidence="2" type="ORF">QFF56_06635</name>
</gene>
<dbReference type="GO" id="GO:0061711">
    <property type="term" value="F:tRNA N(6)-L-threonylcarbamoyladenine synthase activity"/>
    <property type="evidence" value="ECO:0007669"/>
    <property type="project" value="UniProtKB-EC"/>
</dbReference>
<dbReference type="InterPro" id="IPR022496">
    <property type="entry name" value="T6A_TsaB"/>
</dbReference>
<dbReference type="InterPro" id="IPR043129">
    <property type="entry name" value="ATPase_NBD"/>
</dbReference>
<dbReference type="PANTHER" id="PTHR11735:SF11">
    <property type="entry name" value="TRNA THREONYLCARBAMOYLADENOSINE BIOSYNTHESIS PROTEIN TSAB"/>
    <property type="match status" value="1"/>
</dbReference>
<dbReference type="GO" id="GO:0002949">
    <property type="term" value="P:tRNA threonylcarbamoyladenosine modification"/>
    <property type="evidence" value="ECO:0007669"/>
    <property type="project" value="InterPro"/>
</dbReference>
<dbReference type="EC" id="2.3.1.234" evidence="2"/>
<dbReference type="NCBIfam" id="TIGR03725">
    <property type="entry name" value="T6A_YeaZ"/>
    <property type="match status" value="1"/>
</dbReference>
<dbReference type="Pfam" id="PF00814">
    <property type="entry name" value="TsaD"/>
    <property type="match status" value="1"/>
</dbReference>
<dbReference type="Gene3D" id="3.30.420.40">
    <property type="match status" value="2"/>
</dbReference>
<dbReference type="EMBL" id="CP123751">
    <property type="protein sequence ID" value="WHQ79636.1"/>
    <property type="molecule type" value="Genomic_DNA"/>
</dbReference>
<accession>A0AAJ6FXB8</accession>
<dbReference type="CDD" id="cd24032">
    <property type="entry name" value="ASKHA_NBD_TsaB"/>
    <property type="match status" value="1"/>
</dbReference>
<organism evidence="2 3">
    <name type="scientific">Ligilactobacillus animalis</name>
    <dbReference type="NCBI Taxonomy" id="1605"/>
    <lineage>
        <taxon>Bacteria</taxon>
        <taxon>Bacillati</taxon>
        <taxon>Bacillota</taxon>
        <taxon>Bacilli</taxon>
        <taxon>Lactobacillales</taxon>
        <taxon>Lactobacillaceae</taxon>
        <taxon>Ligilactobacillus</taxon>
    </lineage>
</organism>
<evidence type="ECO:0000259" key="1">
    <source>
        <dbReference type="Pfam" id="PF00814"/>
    </source>
</evidence>
<dbReference type="RefSeq" id="WP_278506077.1">
    <property type="nucleotide sequence ID" value="NZ_CAJKXD010000002.1"/>
</dbReference>
<dbReference type="PANTHER" id="PTHR11735">
    <property type="entry name" value="TRNA N6-ADENOSINE THREONYLCARBAMOYLTRANSFERASE"/>
    <property type="match status" value="1"/>
</dbReference>
<sequence>MKILALDTSNRPLSVAVLEDDTLLAETTLNMARKHSTTLMPIISEMLKKSDTTPQDLDRIVVSAGPGSYTGLRIGVTAAKTLAFTLNKELVGVSSLELLATNCQNDTNELLVPIFDARRENIFAGVYQNKAGKLVEVLPDQHLSVVELCEFLKDKKACLIGADAKVYRERFEELLTAGNYRFSAPKDDYPSAYLLGLLGKERPVADTLTFVPHYLRLTQAEVQWMEKHPGKDQADSYVEKV</sequence>
<dbReference type="AlphaFoldDB" id="A0AAJ6FXB8"/>
<proteinExistence type="predicted"/>
<keyword evidence="2" id="KW-0012">Acyltransferase</keyword>